<organism evidence="2 3">
    <name type="scientific">Neonectria ditissima</name>
    <dbReference type="NCBI Taxonomy" id="78410"/>
    <lineage>
        <taxon>Eukaryota</taxon>
        <taxon>Fungi</taxon>
        <taxon>Dikarya</taxon>
        <taxon>Ascomycota</taxon>
        <taxon>Pezizomycotina</taxon>
        <taxon>Sordariomycetes</taxon>
        <taxon>Hypocreomycetidae</taxon>
        <taxon>Hypocreales</taxon>
        <taxon>Nectriaceae</taxon>
        <taxon>Neonectria</taxon>
    </lineage>
</organism>
<name>A0A0P7B8X2_9HYPO</name>
<dbReference type="OrthoDB" id="43744at2759"/>
<reference evidence="2 3" key="1">
    <citation type="submission" date="2015-09" db="EMBL/GenBank/DDBJ databases">
        <title>Draft genome of a European isolate of the apple canker pathogen Neonectria ditissima.</title>
        <authorList>
            <person name="Gomez-Cortecero A."/>
            <person name="Harrison R.J."/>
            <person name="Armitage A.D."/>
        </authorList>
    </citation>
    <scope>NUCLEOTIDE SEQUENCE [LARGE SCALE GENOMIC DNA]</scope>
    <source>
        <strain evidence="2 3">R09/05</strain>
    </source>
</reference>
<evidence type="ECO:0008006" key="4">
    <source>
        <dbReference type="Google" id="ProtNLM"/>
    </source>
</evidence>
<feature type="chain" id="PRO_5006135508" description="Protein TolB" evidence="1">
    <location>
        <begin position="19"/>
        <end position="680"/>
    </location>
</feature>
<evidence type="ECO:0000256" key="1">
    <source>
        <dbReference type="SAM" id="SignalP"/>
    </source>
</evidence>
<dbReference type="PANTHER" id="PTHR32161:SF8">
    <property type="entry name" value="DPP6 N-TERMINAL DOMAIN-LIKE PROTEIN"/>
    <property type="match status" value="1"/>
</dbReference>
<accession>A0A0P7B8X2</accession>
<dbReference type="STRING" id="78410.A0A0P7B8X2"/>
<comment type="caution">
    <text evidence="2">The sequence shown here is derived from an EMBL/GenBank/DDBJ whole genome shotgun (WGS) entry which is preliminary data.</text>
</comment>
<feature type="signal peptide" evidence="1">
    <location>
        <begin position="1"/>
        <end position="18"/>
    </location>
</feature>
<dbReference type="Gene3D" id="2.120.10.30">
    <property type="entry name" value="TolB, C-terminal domain"/>
    <property type="match status" value="3"/>
</dbReference>
<dbReference type="Proteomes" id="UP000050424">
    <property type="component" value="Unassembled WGS sequence"/>
</dbReference>
<protein>
    <recommendedName>
        <fullName evidence="4">Protein TolB</fullName>
    </recommendedName>
</protein>
<gene>
    <name evidence="2" type="ORF">AK830_g3399</name>
</gene>
<dbReference type="EMBL" id="LKCW01000037">
    <property type="protein sequence ID" value="KPM43159.1"/>
    <property type="molecule type" value="Genomic_DNA"/>
</dbReference>
<evidence type="ECO:0000313" key="2">
    <source>
        <dbReference type="EMBL" id="KPM43159.1"/>
    </source>
</evidence>
<keyword evidence="1" id="KW-0732">Signal</keyword>
<dbReference type="AlphaFoldDB" id="A0A0P7B8X2"/>
<keyword evidence="3" id="KW-1185">Reference proteome</keyword>
<proteinExistence type="predicted"/>
<dbReference type="InterPro" id="IPR011042">
    <property type="entry name" value="6-blade_b-propeller_TolB-like"/>
</dbReference>
<dbReference type="InterPro" id="IPR011659">
    <property type="entry name" value="WD40"/>
</dbReference>
<evidence type="ECO:0000313" key="3">
    <source>
        <dbReference type="Proteomes" id="UP000050424"/>
    </source>
</evidence>
<dbReference type="PANTHER" id="PTHR32161">
    <property type="entry name" value="DPP6 N-TERMINAL DOMAIN-LIKE PROTEIN"/>
    <property type="match status" value="1"/>
</dbReference>
<dbReference type="Pfam" id="PF07676">
    <property type="entry name" value="PD40"/>
    <property type="match status" value="6"/>
</dbReference>
<dbReference type="SUPFAM" id="SSF82171">
    <property type="entry name" value="DPP6 N-terminal domain-like"/>
    <property type="match status" value="1"/>
</dbReference>
<sequence length="680" mass="74427">MHVSFTAVLGLAAGIALAGCPYANENGGPPQCPYAAKHLDDTRSSANSGAATKRTPPAADKLGVMYLNRIAPSGSKLWIANADGSSATPLLGNQSAPFDYHASWSQDGEWIVFTSERRADGQSDIYRVRPDGTELETLVSTDSFEDIGILSPDGSKLAYVSTAINYTTNIFVNDLATGTVVNVTGSDETVGSFVGPHSFFRPSWSPDGEWLAFSSDANTEWTGHSDGTGWEHTQALSLYVVRPNGSDFRRVIGEAGYCLGSPQWSLDGKRLVYYNMTSEATYNAHGTSGQQSAIVSQIFSVNVASGLDVTQHTFDNSLKVSGHYVGGSNSSNIGYLVKAGVKSGINYTLPDGTHQYYNSSLRNPAWSADGSRVVYEVYTWEQRQAEKPLFSWDSEWEYRFMDIFPQFNNATKRLATTEKQLGNASSSVVLTDADYSNLDRAFDVYDMNSSAAETALYHSGLAGAFQPTWTPDGSQLAVGFGTWFFNRVFYPATLYLFDINGSKPRNLTDGTLNAGFPSFSPDGTKLVYRLWDWNNGPLGLHTMDIASGRSTRITDGWDNTPGWSPDGELIVFTRQTNWTSGNSWEVDRFDICTVKPDGTELKVLTESQANDAHAVWSPDGRIMYSSGMYGFRDESALYDGTFQPYGQIVIMNADGSNKTMLTDSMWEDSMPMYVYSSGFD</sequence>